<dbReference type="Gene3D" id="2.160.10.10">
    <property type="entry name" value="Hexapeptide repeat proteins"/>
    <property type="match status" value="1"/>
</dbReference>
<sequence length="436" mass="47096">MGPSGSMGPGYPWVILSPRWVIDTVDGLGGLSASDVPSMTPGRLFKGGLVPPRFHPDWSGVGETHREYHDEYYSSAPDVSSIPDQMIWLSLVGGTGAHGKKAPPGFKCLLETFPESRGGFLYQRNYDFLDANGDLPIAGRPLSSYLRRQPNARTTSTHPEAAEAHRAMESRTRFRRLMTTSARPLMGLVPATTQQGDVIIILWYHRRPLIASTIIPNGGTEEEYVFRLKGEAFIPGVMAGEMADSGADLSRASSSTNTNYYFPDDATPELLEADRTAMLEHIFGRVGKGAFMEPPLQVDYGCNVSLGEGFYSNFGLMVLDCGIIEIGDRVLIGPGVSIFTATHEVGVQSRRDGLEYATGVTIGHDLLDWRECGNVTIMPSVKIGKGCTIGAGSVVTKDVPESSVTIGSPARGVKMCQTCDGIAHRLYGCLLCDEAP</sequence>
<evidence type="ECO:0000313" key="3">
    <source>
        <dbReference type="EMBL" id="KAK3338684.1"/>
    </source>
</evidence>
<keyword evidence="4" id="KW-1185">Reference proteome</keyword>
<gene>
    <name evidence="3" type="ORF">B0T25DRAFT_574924</name>
</gene>
<dbReference type="SUPFAM" id="SSF51161">
    <property type="entry name" value="Trimeric LpxA-like enzymes"/>
    <property type="match status" value="1"/>
</dbReference>
<dbReference type="InterPro" id="IPR051159">
    <property type="entry name" value="Hexapeptide_acetyltransf"/>
</dbReference>
<dbReference type="AlphaFoldDB" id="A0AAJ0M7F7"/>
<dbReference type="PANTHER" id="PTHR23416">
    <property type="entry name" value="SIALIC ACID SYNTHASE-RELATED"/>
    <property type="match status" value="1"/>
</dbReference>
<comment type="similarity">
    <text evidence="1">Belongs to the transferase hexapeptide repeat family.</text>
</comment>
<dbReference type="CDD" id="cd03357">
    <property type="entry name" value="LbH_MAT_GAT"/>
    <property type="match status" value="1"/>
</dbReference>
<dbReference type="EMBL" id="JAUIQD010000010">
    <property type="protein sequence ID" value="KAK3338684.1"/>
    <property type="molecule type" value="Genomic_DNA"/>
</dbReference>
<accession>A0AAJ0M7F7</accession>
<keyword evidence="2" id="KW-0808">Transferase</keyword>
<evidence type="ECO:0000256" key="1">
    <source>
        <dbReference type="ARBA" id="ARBA00007274"/>
    </source>
</evidence>
<comment type="caution">
    <text evidence="3">The sequence shown here is derived from an EMBL/GenBank/DDBJ whole genome shotgun (WGS) entry which is preliminary data.</text>
</comment>
<reference evidence="3" key="2">
    <citation type="submission" date="2023-06" db="EMBL/GenBank/DDBJ databases">
        <authorList>
            <consortium name="Lawrence Berkeley National Laboratory"/>
            <person name="Haridas S."/>
            <person name="Hensen N."/>
            <person name="Bonometti L."/>
            <person name="Westerberg I."/>
            <person name="Brannstrom I.O."/>
            <person name="Guillou S."/>
            <person name="Cros-Aarteil S."/>
            <person name="Calhoun S."/>
            <person name="Kuo A."/>
            <person name="Mondo S."/>
            <person name="Pangilinan J."/>
            <person name="Riley R."/>
            <person name="Labutti K."/>
            <person name="Andreopoulos B."/>
            <person name="Lipzen A."/>
            <person name="Chen C."/>
            <person name="Yanf M."/>
            <person name="Daum C."/>
            <person name="Ng V."/>
            <person name="Clum A."/>
            <person name="Steindorff A."/>
            <person name="Ohm R."/>
            <person name="Martin F."/>
            <person name="Silar P."/>
            <person name="Natvig D."/>
            <person name="Lalanne C."/>
            <person name="Gautier V."/>
            <person name="Ament-Velasquez S.L."/>
            <person name="Kruys A."/>
            <person name="Hutchinson M.I."/>
            <person name="Powell A.J."/>
            <person name="Barry K."/>
            <person name="Miller A.N."/>
            <person name="Grigoriev I.V."/>
            <person name="Debuchy R."/>
            <person name="Gladieux P."/>
            <person name="Thoren M.H."/>
            <person name="Johannesson H."/>
        </authorList>
    </citation>
    <scope>NUCLEOTIDE SEQUENCE</scope>
    <source>
        <strain evidence="3">CBS 955.72</strain>
    </source>
</reference>
<name>A0AAJ0M7F7_9PEZI</name>
<dbReference type="InterPro" id="IPR011004">
    <property type="entry name" value="Trimer_LpxA-like_sf"/>
</dbReference>
<dbReference type="Proteomes" id="UP001275084">
    <property type="component" value="Unassembled WGS sequence"/>
</dbReference>
<protein>
    <submittedName>
        <fullName evidence="3">Trimeric LpxA-like protein</fullName>
    </submittedName>
</protein>
<dbReference type="GO" id="GO:0008374">
    <property type="term" value="F:O-acyltransferase activity"/>
    <property type="evidence" value="ECO:0007669"/>
    <property type="project" value="TreeGrafter"/>
</dbReference>
<dbReference type="PANTHER" id="PTHR23416:SF23">
    <property type="entry name" value="ACETYLTRANSFERASE C18B11.09C-RELATED"/>
    <property type="match status" value="1"/>
</dbReference>
<evidence type="ECO:0000256" key="2">
    <source>
        <dbReference type="ARBA" id="ARBA00022679"/>
    </source>
</evidence>
<proteinExistence type="inferred from homology"/>
<organism evidence="3 4">
    <name type="scientific">Lasiosphaeria hispida</name>
    <dbReference type="NCBI Taxonomy" id="260671"/>
    <lineage>
        <taxon>Eukaryota</taxon>
        <taxon>Fungi</taxon>
        <taxon>Dikarya</taxon>
        <taxon>Ascomycota</taxon>
        <taxon>Pezizomycotina</taxon>
        <taxon>Sordariomycetes</taxon>
        <taxon>Sordariomycetidae</taxon>
        <taxon>Sordariales</taxon>
        <taxon>Lasiosphaeriaceae</taxon>
        <taxon>Lasiosphaeria</taxon>
    </lineage>
</organism>
<evidence type="ECO:0000313" key="4">
    <source>
        <dbReference type="Proteomes" id="UP001275084"/>
    </source>
</evidence>
<reference evidence="3" key="1">
    <citation type="journal article" date="2023" name="Mol. Phylogenet. Evol.">
        <title>Genome-scale phylogeny and comparative genomics of the fungal order Sordariales.</title>
        <authorList>
            <person name="Hensen N."/>
            <person name="Bonometti L."/>
            <person name="Westerberg I."/>
            <person name="Brannstrom I.O."/>
            <person name="Guillou S."/>
            <person name="Cros-Aarteil S."/>
            <person name="Calhoun S."/>
            <person name="Haridas S."/>
            <person name="Kuo A."/>
            <person name="Mondo S."/>
            <person name="Pangilinan J."/>
            <person name="Riley R."/>
            <person name="LaButti K."/>
            <person name="Andreopoulos B."/>
            <person name="Lipzen A."/>
            <person name="Chen C."/>
            <person name="Yan M."/>
            <person name="Daum C."/>
            <person name="Ng V."/>
            <person name="Clum A."/>
            <person name="Steindorff A."/>
            <person name="Ohm R.A."/>
            <person name="Martin F."/>
            <person name="Silar P."/>
            <person name="Natvig D.O."/>
            <person name="Lalanne C."/>
            <person name="Gautier V."/>
            <person name="Ament-Velasquez S.L."/>
            <person name="Kruys A."/>
            <person name="Hutchinson M.I."/>
            <person name="Powell A.J."/>
            <person name="Barry K."/>
            <person name="Miller A.N."/>
            <person name="Grigoriev I.V."/>
            <person name="Debuchy R."/>
            <person name="Gladieux P."/>
            <person name="Hiltunen Thoren M."/>
            <person name="Johannesson H."/>
        </authorList>
    </citation>
    <scope>NUCLEOTIDE SEQUENCE</scope>
    <source>
        <strain evidence="3">CBS 955.72</strain>
    </source>
</reference>